<reference evidence="3" key="1">
    <citation type="submission" date="2013-03" db="EMBL/GenBank/DDBJ databases">
        <title>The Genome Sequence of Anopheles christyi ACHKN1017.</title>
        <authorList>
            <consortium name="The Broad Institute Genomics Platform"/>
            <person name="Neafsey D.E."/>
            <person name="Besansky N."/>
            <person name="Walker B."/>
            <person name="Young S.K."/>
            <person name="Zeng Q."/>
            <person name="Gargeya S."/>
            <person name="Fitzgerald M."/>
            <person name="Haas B."/>
            <person name="Abouelleil A."/>
            <person name="Allen A.W."/>
            <person name="Alvarado L."/>
            <person name="Arachchi H.M."/>
            <person name="Berlin A.M."/>
            <person name="Chapman S.B."/>
            <person name="Gainer-Dewar J."/>
            <person name="Goldberg J."/>
            <person name="Griggs A."/>
            <person name="Gujja S."/>
            <person name="Hansen M."/>
            <person name="Howarth C."/>
            <person name="Imamovic A."/>
            <person name="Ireland A."/>
            <person name="Larimer J."/>
            <person name="McCowan C."/>
            <person name="Murphy C."/>
            <person name="Pearson M."/>
            <person name="Poon T.W."/>
            <person name="Priest M."/>
            <person name="Roberts A."/>
            <person name="Saif S."/>
            <person name="Shea T."/>
            <person name="Sisk P."/>
            <person name="Sykes S."/>
            <person name="Wortman J."/>
            <person name="Nusbaum C."/>
            <person name="Birren B."/>
        </authorList>
    </citation>
    <scope>NUCLEOTIDE SEQUENCE [LARGE SCALE GENOMIC DNA]</scope>
    <source>
        <strain evidence="3">ACHKN1017</strain>
    </source>
</reference>
<evidence type="ECO:0000256" key="1">
    <source>
        <dbReference type="SAM" id="MobiDB-lite"/>
    </source>
</evidence>
<protein>
    <submittedName>
        <fullName evidence="2">Uncharacterized protein</fullName>
    </submittedName>
</protein>
<sequence>MLACLILVTGLRIKRSIARRSSGCAGTLGSGSSWTTRRVAGGTSGSSRTTSSRIASRSTSRPTRVTTLSRTSTSRTCSSWTTSS</sequence>
<dbReference type="Proteomes" id="UP000075881">
    <property type="component" value="Unassembled WGS sequence"/>
</dbReference>
<dbReference type="EnsemblMetazoa" id="ACHR014277-RA">
    <property type="protein sequence ID" value="ACHR014277-PA"/>
    <property type="gene ID" value="ACHR014277"/>
</dbReference>
<proteinExistence type="predicted"/>
<dbReference type="AlphaFoldDB" id="A0A182KIK5"/>
<evidence type="ECO:0000313" key="3">
    <source>
        <dbReference type="Proteomes" id="UP000075881"/>
    </source>
</evidence>
<evidence type="ECO:0000313" key="2">
    <source>
        <dbReference type="EnsemblMetazoa" id="ACHR014277-PA"/>
    </source>
</evidence>
<accession>A0A182KIK5</accession>
<dbReference type="VEuPathDB" id="VectorBase:ACHR014277"/>
<name>A0A182KIK5_9DIPT</name>
<feature type="region of interest" description="Disordered" evidence="1">
    <location>
        <begin position="22"/>
        <end position="84"/>
    </location>
</feature>
<organism evidence="2 3">
    <name type="scientific">Anopheles christyi</name>
    <dbReference type="NCBI Taxonomy" id="43041"/>
    <lineage>
        <taxon>Eukaryota</taxon>
        <taxon>Metazoa</taxon>
        <taxon>Ecdysozoa</taxon>
        <taxon>Arthropoda</taxon>
        <taxon>Hexapoda</taxon>
        <taxon>Insecta</taxon>
        <taxon>Pterygota</taxon>
        <taxon>Neoptera</taxon>
        <taxon>Endopterygota</taxon>
        <taxon>Diptera</taxon>
        <taxon>Nematocera</taxon>
        <taxon>Culicoidea</taxon>
        <taxon>Culicidae</taxon>
        <taxon>Anophelinae</taxon>
        <taxon>Anopheles</taxon>
    </lineage>
</organism>
<keyword evidence="3" id="KW-1185">Reference proteome</keyword>
<reference evidence="2" key="2">
    <citation type="submission" date="2020-05" db="UniProtKB">
        <authorList>
            <consortium name="EnsemblMetazoa"/>
        </authorList>
    </citation>
    <scope>IDENTIFICATION</scope>
    <source>
        <strain evidence="2">ACHKN1017</strain>
    </source>
</reference>
<feature type="compositionally biased region" description="Low complexity" evidence="1">
    <location>
        <begin position="35"/>
        <end position="84"/>
    </location>
</feature>